<dbReference type="GO" id="GO:0055052">
    <property type="term" value="C:ATP-binding cassette (ABC) transporter complex, substrate-binding subunit-containing"/>
    <property type="evidence" value="ECO:0007669"/>
    <property type="project" value="TreeGrafter"/>
</dbReference>
<organism evidence="10 11">
    <name type="scientific">Rhizobium straminoryzae</name>
    <dbReference type="NCBI Taxonomy" id="1387186"/>
    <lineage>
        <taxon>Bacteria</taxon>
        <taxon>Pseudomonadati</taxon>
        <taxon>Pseudomonadota</taxon>
        <taxon>Alphaproteobacteria</taxon>
        <taxon>Hyphomicrobiales</taxon>
        <taxon>Rhizobiaceae</taxon>
        <taxon>Rhizobium/Agrobacterium group</taxon>
        <taxon>Rhizobium</taxon>
    </lineage>
</organism>
<feature type="domain" description="ABC transporter" evidence="9">
    <location>
        <begin position="4"/>
        <end position="234"/>
    </location>
</feature>
<dbReference type="Pfam" id="PF17912">
    <property type="entry name" value="OB_MalK"/>
    <property type="match status" value="1"/>
</dbReference>
<dbReference type="InterPro" id="IPR008995">
    <property type="entry name" value="Mo/tungstate-bd_C_term_dom"/>
</dbReference>
<dbReference type="InterPro" id="IPR015855">
    <property type="entry name" value="ABC_transpr_MalK-like"/>
</dbReference>
<dbReference type="PANTHER" id="PTHR43875">
    <property type="entry name" value="MALTODEXTRIN IMPORT ATP-BINDING PROTEIN MSMX"/>
    <property type="match status" value="1"/>
</dbReference>
<evidence type="ECO:0000256" key="2">
    <source>
        <dbReference type="ARBA" id="ARBA00005417"/>
    </source>
</evidence>
<dbReference type="InterPro" id="IPR027417">
    <property type="entry name" value="P-loop_NTPase"/>
</dbReference>
<dbReference type="NCBIfam" id="NF008653">
    <property type="entry name" value="PRK11650.1"/>
    <property type="match status" value="1"/>
</dbReference>
<keyword evidence="4" id="KW-1003">Cell membrane</keyword>
<dbReference type="EMBL" id="VJMG01000004">
    <property type="protein sequence ID" value="TRL42709.1"/>
    <property type="molecule type" value="Genomic_DNA"/>
</dbReference>
<evidence type="ECO:0000256" key="3">
    <source>
        <dbReference type="ARBA" id="ARBA00022448"/>
    </source>
</evidence>
<evidence type="ECO:0000313" key="11">
    <source>
        <dbReference type="Proteomes" id="UP000316801"/>
    </source>
</evidence>
<reference evidence="10 11" key="1">
    <citation type="submission" date="2019-07" db="EMBL/GenBank/DDBJ databases">
        <title>Ln-dependent methylotrophs.</title>
        <authorList>
            <person name="Tani A."/>
        </authorList>
    </citation>
    <scope>NUCLEOTIDE SEQUENCE [LARGE SCALE GENOMIC DNA]</scope>
    <source>
        <strain evidence="10 11">SM12</strain>
    </source>
</reference>
<dbReference type="SUPFAM" id="SSF50331">
    <property type="entry name" value="MOP-like"/>
    <property type="match status" value="1"/>
</dbReference>
<dbReference type="SUPFAM" id="SSF52540">
    <property type="entry name" value="P-loop containing nucleoside triphosphate hydrolases"/>
    <property type="match status" value="1"/>
</dbReference>
<gene>
    <name evidence="10" type="primary">ugpC</name>
    <name evidence="10" type="ORF">FNA46_01615</name>
</gene>
<dbReference type="Gene3D" id="2.40.50.100">
    <property type="match status" value="1"/>
</dbReference>
<dbReference type="InterPro" id="IPR003593">
    <property type="entry name" value="AAA+_ATPase"/>
</dbReference>
<evidence type="ECO:0000256" key="6">
    <source>
        <dbReference type="ARBA" id="ARBA00022741"/>
    </source>
</evidence>
<keyword evidence="11" id="KW-1185">Reference proteome</keyword>
<evidence type="ECO:0000256" key="1">
    <source>
        <dbReference type="ARBA" id="ARBA00004417"/>
    </source>
</evidence>
<proteinExistence type="inferred from homology"/>
<keyword evidence="8" id="KW-0472">Membrane</keyword>
<keyword evidence="5" id="KW-0997">Cell inner membrane</keyword>
<dbReference type="GO" id="GO:0016887">
    <property type="term" value="F:ATP hydrolysis activity"/>
    <property type="evidence" value="ECO:0007669"/>
    <property type="project" value="InterPro"/>
</dbReference>
<dbReference type="GO" id="GO:0005524">
    <property type="term" value="F:ATP binding"/>
    <property type="evidence" value="ECO:0007669"/>
    <property type="project" value="UniProtKB-KW"/>
</dbReference>
<dbReference type="GO" id="GO:0015423">
    <property type="term" value="F:ABC-type maltose transporter activity"/>
    <property type="evidence" value="ECO:0007669"/>
    <property type="project" value="TreeGrafter"/>
</dbReference>
<accession>A0A549THY9</accession>
<protein>
    <submittedName>
        <fullName evidence="10">sn-glycerol-3-phosphate ABC transporter ATP-binding protein UgpC</fullName>
    </submittedName>
</protein>
<comment type="subcellular location">
    <subcellularLocation>
        <location evidence="1">Cell inner membrane</location>
        <topology evidence="1">Peripheral membrane protein</topology>
    </subcellularLocation>
</comment>
<dbReference type="Gene3D" id="2.40.50.140">
    <property type="entry name" value="Nucleic acid-binding proteins"/>
    <property type="match status" value="1"/>
</dbReference>
<dbReference type="SMART" id="SM00382">
    <property type="entry name" value="AAA"/>
    <property type="match status" value="1"/>
</dbReference>
<dbReference type="InterPro" id="IPR003439">
    <property type="entry name" value="ABC_transporter-like_ATP-bd"/>
</dbReference>
<comment type="similarity">
    <text evidence="2">Belongs to the ABC transporter superfamily.</text>
</comment>
<dbReference type="Gene3D" id="3.40.50.300">
    <property type="entry name" value="P-loop containing nucleotide triphosphate hydrolases"/>
    <property type="match status" value="1"/>
</dbReference>
<dbReference type="Pfam" id="PF00005">
    <property type="entry name" value="ABC_tran"/>
    <property type="match status" value="1"/>
</dbReference>
<evidence type="ECO:0000256" key="4">
    <source>
        <dbReference type="ARBA" id="ARBA00022475"/>
    </source>
</evidence>
<sequence length="359" mass="39105">MAELSLKGIRKTYGSLEVIKGIDLEIEPGEFTVFVGPSGCGKSTLLRMIAGLEDISAGDLTIGGARMNEVDPSRRGIAMVFQSYALYPHLTVRQNMGFALRFAGVPKSEIDRQVMEAARILELEPLLERKPGQLSGGQRQRVAIGRAIVRHPKVFLFDEPLSNLDAELRVHMRFEIAKLHKKLGTTMIYVTHDQVEAMTLADKIVVLRAGVIEQAGTPRDLYADPDNQFVAGFIGSPRMNFLPAEIVTQGAQFALRLQGMEALFPLPALSASLSAGQRVTAGLRPEAFHRDGDTTVSLAVEMLEYLGGETLVHGRIAPTGDIITAKADAKDMLAGQERVRVAFNAADILLFDADGARIR</sequence>
<keyword evidence="7 10" id="KW-0067">ATP-binding</keyword>
<dbReference type="InterPro" id="IPR047641">
    <property type="entry name" value="ABC_transpr_MalK/UgpC-like"/>
</dbReference>
<dbReference type="GO" id="GO:1990060">
    <property type="term" value="C:maltose transport complex"/>
    <property type="evidence" value="ECO:0007669"/>
    <property type="project" value="TreeGrafter"/>
</dbReference>
<evidence type="ECO:0000256" key="8">
    <source>
        <dbReference type="ARBA" id="ARBA00023136"/>
    </source>
</evidence>
<dbReference type="PANTHER" id="PTHR43875:SF3">
    <property type="entry name" value="MALTOSE_MALTODEXTRIN IMPORT ATP-BINDING PROTEIN MALK"/>
    <property type="match status" value="1"/>
</dbReference>
<dbReference type="FunFam" id="3.40.50.300:FF:000042">
    <property type="entry name" value="Maltose/maltodextrin ABC transporter, ATP-binding protein"/>
    <property type="match status" value="1"/>
</dbReference>
<evidence type="ECO:0000313" key="10">
    <source>
        <dbReference type="EMBL" id="TRL42709.1"/>
    </source>
</evidence>
<dbReference type="InterPro" id="IPR040582">
    <property type="entry name" value="OB_MalK-like"/>
</dbReference>
<evidence type="ECO:0000256" key="7">
    <source>
        <dbReference type="ARBA" id="ARBA00022840"/>
    </source>
</evidence>
<dbReference type="RefSeq" id="WP_142880591.1">
    <property type="nucleotide sequence ID" value="NZ_VJMG01000004.1"/>
</dbReference>
<evidence type="ECO:0000259" key="9">
    <source>
        <dbReference type="PROSITE" id="PS50893"/>
    </source>
</evidence>
<evidence type="ECO:0000256" key="5">
    <source>
        <dbReference type="ARBA" id="ARBA00022519"/>
    </source>
</evidence>
<name>A0A549THY9_9HYPH</name>
<dbReference type="PROSITE" id="PS00211">
    <property type="entry name" value="ABC_TRANSPORTER_1"/>
    <property type="match status" value="1"/>
</dbReference>
<dbReference type="InterPro" id="IPR017871">
    <property type="entry name" value="ABC_transporter-like_CS"/>
</dbReference>
<dbReference type="AlphaFoldDB" id="A0A549THY9"/>
<dbReference type="PROSITE" id="PS50893">
    <property type="entry name" value="ABC_TRANSPORTER_2"/>
    <property type="match status" value="1"/>
</dbReference>
<comment type="caution">
    <text evidence="10">The sequence shown here is derived from an EMBL/GenBank/DDBJ whole genome shotgun (WGS) entry which is preliminary data.</text>
</comment>
<dbReference type="Proteomes" id="UP000316801">
    <property type="component" value="Unassembled WGS sequence"/>
</dbReference>
<dbReference type="CDD" id="cd03301">
    <property type="entry name" value="ABC_MalK_N"/>
    <property type="match status" value="1"/>
</dbReference>
<keyword evidence="6" id="KW-0547">Nucleotide-binding</keyword>
<keyword evidence="3" id="KW-0813">Transport</keyword>
<dbReference type="InterPro" id="IPR012340">
    <property type="entry name" value="NA-bd_OB-fold"/>
</dbReference>